<dbReference type="CDD" id="cd16935">
    <property type="entry name" value="HATPase_AgrC-ComD-like"/>
    <property type="match status" value="1"/>
</dbReference>
<dbReference type="Gene3D" id="3.30.565.10">
    <property type="entry name" value="Histidine kinase-like ATPase, C-terminal domain"/>
    <property type="match status" value="1"/>
</dbReference>
<keyword evidence="1" id="KW-0472">Membrane</keyword>
<evidence type="ECO:0000313" key="4">
    <source>
        <dbReference type="Proteomes" id="UP000274920"/>
    </source>
</evidence>
<keyword evidence="1" id="KW-1133">Transmembrane helix</keyword>
<dbReference type="RefSeq" id="WP_125126141.1">
    <property type="nucleotide sequence ID" value="NZ_RHJS01000002.1"/>
</dbReference>
<dbReference type="InterPro" id="IPR036890">
    <property type="entry name" value="HATPase_C_sf"/>
</dbReference>
<dbReference type="Proteomes" id="UP000274920">
    <property type="component" value="Unassembled WGS sequence"/>
</dbReference>
<feature type="domain" description="Sensor histidine kinase NatK-like C-terminal" evidence="2">
    <location>
        <begin position="325"/>
        <end position="426"/>
    </location>
</feature>
<feature type="transmembrane region" description="Helical" evidence="1">
    <location>
        <begin position="125"/>
        <end position="151"/>
    </location>
</feature>
<feature type="transmembrane region" description="Helical" evidence="1">
    <location>
        <begin position="59"/>
        <end position="76"/>
    </location>
</feature>
<feature type="transmembrane region" description="Helical" evidence="1">
    <location>
        <begin position="35"/>
        <end position="53"/>
    </location>
</feature>
<feature type="transmembrane region" description="Helical" evidence="1">
    <location>
        <begin position="163"/>
        <end position="188"/>
    </location>
</feature>
<evidence type="ECO:0000313" key="3">
    <source>
        <dbReference type="EMBL" id="RRK30294.1"/>
    </source>
</evidence>
<feature type="transmembrane region" description="Helical" evidence="1">
    <location>
        <begin position="83"/>
        <end position="100"/>
    </location>
</feature>
<name>A0A426DC57_9FIRM</name>
<accession>A0A426DC57</accession>
<gene>
    <name evidence="3" type="ORF">EBB54_02060</name>
</gene>
<dbReference type="GO" id="GO:0042802">
    <property type="term" value="F:identical protein binding"/>
    <property type="evidence" value="ECO:0007669"/>
    <property type="project" value="TreeGrafter"/>
</dbReference>
<dbReference type="EMBL" id="RHJS01000002">
    <property type="protein sequence ID" value="RRK30294.1"/>
    <property type="molecule type" value="Genomic_DNA"/>
</dbReference>
<evidence type="ECO:0000259" key="2">
    <source>
        <dbReference type="Pfam" id="PF14501"/>
    </source>
</evidence>
<keyword evidence="4" id="KW-1185">Reference proteome</keyword>
<dbReference type="AlphaFoldDB" id="A0A426DC57"/>
<organism evidence="3 4">
    <name type="scientific">Schaedlerella arabinosiphila</name>
    <dbReference type="NCBI Taxonomy" id="2044587"/>
    <lineage>
        <taxon>Bacteria</taxon>
        <taxon>Bacillati</taxon>
        <taxon>Bacillota</taxon>
        <taxon>Clostridia</taxon>
        <taxon>Lachnospirales</taxon>
        <taxon>Lachnospiraceae</taxon>
        <taxon>Schaedlerella</taxon>
    </lineage>
</organism>
<feature type="transmembrane region" description="Helical" evidence="1">
    <location>
        <begin position="6"/>
        <end position="28"/>
    </location>
</feature>
<feature type="transmembrane region" description="Helical" evidence="1">
    <location>
        <begin position="194"/>
        <end position="217"/>
    </location>
</feature>
<reference evidence="3" key="1">
    <citation type="submission" date="2018-10" db="EMBL/GenBank/DDBJ databases">
        <title>Schaedlerella arabinophila gen. nov. sp. nov., isolated from the mouse intestinal tract and comparative analysis with the genome of the closely related altered Schaedler flora strain ASF502.</title>
        <authorList>
            <person name="Miyake S."/>
            <person name="Soh M."/>
            <person name="Seedorf H."/>
        </authorList>
    </citation>
    <scope>NUCLEOTIDE SEQUENCE [LARGE SCALE GENOMIC DNA]</scope>
    <source>
        <strain evidence="3">DSM 106076</strain>
    </source>
</reference>
<keyword evidence="1" id="KW-0812">Transmembrane</keyword>
<dbReference type="Pfam" id="PF14501">
    <property type="entry name" value="HATPase_c_5"/>
    <property type="match status" value="1"/>
</dbReference>
<proteinExistence type="predicted"/>
<sequence>MIKALDLITLLLGWSYGFLFLLTLHSFIPLRRNRLLWIPAYVICSFFANMVIYSNDLPNLLGALLLLAAYILLFHSGRWIEKLTAVLVFYPVVVAVNYLMQDMGSRLFFACNHVSGNPSQWPPGLLLISTAIHTFSLLVRLLFWLGAWALLRKYLGRITSDLTLRMWLIVDVLTLASIVAIFTIIYFLPEEAAVVYPICAASIVSSFGCIYLAAYICSSVQTACHAQELEQKQAYFQDKLRDEKRIRSIYHDMKNHLLVLQTQQANSEVLNESARSLQEQIETYETYYHTGNDYLDMILRDKSRLAREKQIDFHAAVSFSEGAFLKPLDISTIFGNALDNAVEASEKLPESMRLITVKAAAVHDMLVIAVENNRRLDEFTPQKTSKKDSFLHGFGISNIQKAVEKYGGECIARPKEEKFIVKIILPIAESESACAVG</sequence>
<protein>
    <submittedName>
        <fullName evidence="3">GHKL domain-containing protein</fullName>
    </submittedName>
</protein>
<dbReference type="SUPFAM" id="SSF55874">
    <property type="entry name" value="ATPase domain of HSP90 chaperone/DNA topoisomerase II/histidine kinase"/>
    <property type="match status" value="1"/>
</dbReference>
<dbReference type="PANTHER" id="PTHR40448:SF1">
    <property type="entry name" value="TWO-COMPONENT SENSOR HISTIDINE KINASE"/>
    <property type="match status" value="1"/>
</dbReference>
<comment type="caution">
    <text evidence="3">The sequence shown here is derived from an EMBL/GenBank/DDBJ whole genome shotgun (WGS) entry which is preliminary data.</text>
</comment>
<dbReference type="InterPro" id="IPR032834">
    <property type="entry name" value="NatK-like_C"/>
</dbReference>
<evidence type="ECO:0000256" key="1">
    <source>
        <dbReference type="SAM" id="Phobius"/>
    </source>
</evidence>
<dbReference type="PANTHER" id="PTHR40448">
    <property type="entry name" value="TWO-COMPONENT SENSOR HISTIDINE KINASE"/>
    <property type="match status" value="1"/>
</dbReference>